<feature type="signal peptide" evidence="1">
    <location>
        <begin position="1"/>
        <end position="16"/>
    </location>
</feature>
<evidence type="ECO:0000313" key="3">
    <source>
        <dbReference type="WBParaSite" id="L893_g32798.t1"/>
    </source>
</evidence>
<dbReference type="WBParaSite" id="L893_g32798.t1">
    <property type="protein sequence ID" value="L893_g32798.t1"/>
    <property type="gene ID" value="L893_g32798"/>
</dbReference>
<proteinExistence type="predicted"/>
<name>A0A1I8A4L2_9BILA</name>
<keyword evidence="1" id="KW-0732">Signal</keyword>
<dbReference type="GO" id="GO:0016298">
    <property type="term" value="F:lipase activity"/>
    <property type="evidence" value="ECO:0007669"/>
    <property type="project" value="TreeGrafter"/>
</dbReference>
<dbReference type="AlphaFoldDB" id="A0A1I8A4L2"/>
<evidence type="ECO:0000313" key="2">
    <source>
        <dbReference type="Proteomes" id="UP000095287"/>
    </source>
</evidence>
<dbReference type="InterPro" id="IPR002918">
    <property type="entry name" value="Lipase_EstA/Esterase_EstB"/>
</dbReference>
<dbReference type="Gene3D" id="3.40.50.1820">
    <property type="entry name" value="alpha/beta hydrolase"/>
    <property type="match status" value="1"/>
</dbReference>
<dbReference type="GO" id="GO:0016042">
    <property type="term" value="P:lipid catabolic process"/>
    <property type="evidence" value="ECO:0007669"/>
    <property type="project" value="InterPro"/>
</dbReference>
<keyword evidence="2" id="KW-1185">Reference proteome</keyword>
<organism evidence="2 3">
    <name type="scientific">Steinernema glaseri</name>
    <dbReference type="NCBI Taxonomy" id="37863"/>
    <lineage>
        <taxon>Eukaryota</taxon>
        <taxon>Metazoa</taxon>
        <taxon>Ecdysozoa</taxon>
        <taxon>Nematoda</taxon>
        <taxon>Chromadorea</taxon>
        <taxon>Rhabditida</taxon>
        <taxon>Tylenchina</taxon>
        <taxon>Panagrolaimomorpha</taxon>
        <taxon>Strongyloidoidea</taxon>
        <taxon>Steinernematidae</taxon>
        <taxon>Steinernema</taxon>
    </lineage>
</organism>
<dbReference type="PANTHER" id="PTHR32015:SF11">
    <property type="entry name" value="LIPASE"/>
    <property type="match status" value="1"/>
</dbReference>
<dbReference type="Pfam" id="PF01674">
    <property type="entry name" value="Lipase_2"/>
    <property type="match status" value="1"/>
</dbReference>
<accession>A0A1I8A4L2</accession>
<feature type="chain" id="PRO_5009314273" evidence="1">
    <location>
        <begin position="17"/>
        <end position="323"/>
    </location>
</feature>
<sequence>MRQLFLILVCLSATFAINYTPPVGPITQDFQEWLLKSKYAIYDFARLEFGAIGSYGGKNSSAERISKTPVIFIHGNSDGALSNGQKYGTGWSSSIAYFLLNGYKTSELYATTWGDRNAQNSYKRTHNCGYLTYVRKFIEAVLDYTGSPKINIISHSMGVTLVRPVIKGLTVTDEEGQTCSLGDPINHRITTFIGISGGNYGLCICVAENMAPFPTCNEKTGFWPGSASVGADMCSSLEVHNANVSNYSSILKQANDANIKEAQHTYAMWSKKDEILLNNVVYGRHTSEYPMLDDKAIYLTWTHEQTKDISVAQQLEWIQVNSR</sequence>
<dbReference type="FunFam" id="3.40.50.1820:FF:000191">
    <property type="entry name" value="LIPaSe related"/>
    <property type="match status" value="1"/>
</dbReference>
<dbReference type="InterPro" id="IPR029058">
    <property type="entry name" value="AB_hydrolase_fold"/>
</dbReference>
<dbReference type="SUPFAM" id="SSF53474">
    <property type="entry name" value="alpha/beta-Hydrolases"/>
    <property type="match status" value="1"/>
</dbReference>
<dbReference type="Proteomes" id="UP000095287">
    <property type="component" value="Unplaced"/>
</dbReference>
<evidence type="ECO:0000256" key="1">
    <source>
        <dbReference type="SAM" id="SignalP"/>
    </source>
</evidence>
<reference evidence="3" key="1">
    <citation type="submission" date="2016-11" db="UniProtKB">
        <authorList>
            <consortium name="WormBaseParasite"/>
        </authorList>
    </citation>
    <scope>IDENTIFICATION</scope>
</reference>
<protein>
    <submittedName>
        <fullName evidence="3">Lipase</fullName>
    </submittedName>
</protein>
<dbReference type="PANTHER" id="PTHR32015">
    <property type="entry name" value="FASTING INDUCED LIPASE"/>
    <property type="match status" value="1"/>
</dbReference>